<feature type="domain" description="Class II aldolase/adducin N-terminal" evidence="3">
    <location>
        <begin position="8"/>
        <end position="186"/>
    </location>
</feature>
<comment type="caution">
    <text evidence="4">The sequence shown here is derived from an EMBL/GenBank/DDBJ whole genome shotgun (WGS) entry which is preliminary data.</text>
</comment>
<sequence length="210" mass="21723">MKEADAFAALISTGHALAGAGLSPGTTGNISTRVGDRILVSGTGARLGALSNDDIAILTLNGERIVGAAPTKEAMLHVRAYAVRPEVTAVVHLHSPAALAVSCLADLPEASPLPCYTPYYAMKAGRVALVDYFPPGDERLAEASGTALRAADSLLLRRHGLVTIGPELASAVAAAEELEANADIHLRLAGRAADPLSPDDVAALPHWRNR</sequence>
<reference evidence="4" key="1">
    <citation type="journal article" date="2014" name="Int. J. Syst. Evol. Microbiol.">
        <title>Complete genome sequence of Corynebacterium casei LMG S-19264T (=DSM 44701T), isolated from a smear-ripened cheese.</title>
        <authorList>
            <consortium name="US DOE Joint Genome Institute (JGI-PGF)"/>
            <person name="Walter F."/>
            <person name="Albersmeier A."/>
            <person name="Kalinowski J."/>
            <person name="Ruckert C."/>
        </authorList>
    </citation>
    <scope>NUCLEOTIDE SEQUENCE</scope>
    <source>
        <strain evidence="4">VKM Ac-1958</strain>
    </source>
</reference>
<accession>A0A9W6M789</accession>
<dbReference type="SMART" id="SM01007">
    <property type="entry name" value="Aldolase_II"/>
    <property type="match status" value="1"/>
</dbReference>
<dbReference type="InterPro" id="IPR050197">
    <property type="entry name" value="Aldolase_class_II_sugar_metab"/>
</dbReference>
<proteinExistence type="predicted"/>
<keyword evidence="5" id="KW-1185">Reference proteome</keyword>
<dbReference type="PANTHER" id="PTHR22789:SF0">
    <property type="entry name" value="3-OXO-TETRONATE 4-PHOSPHATE DECARBOXYLASE-RELATED"/>
    <property type="match status" value="1"/>
</dbReference>
<protein>
    <submittedName>
        <fullName evidence="4">Class II aldolase</fullName>
    </submittedName>
</protein>
<dbReference type="GO" id="GO:0019323">
    <property type="term" value="P:pentose catabolic process"/>
    <property type="evidence" value="ECO:0007669"/>
    <property type="project" value="TreeGrafter"/>
</dbReference>
<evidence type="ECO:0000313" key="5">
    <source>
        <dbReference type="Proteomes" id="UP001142325"/>
    </source>
</evidence>
<dbReference type="Pfam" id="PF00596">
    <property type="entry name" value="Aldolase_II"/>
    <property type="match status" value="1"/>
</dbReference>
<evidence type="ECO:0000259" key="3">
    <source>
        <dbReference type="SMART" id="SM01007"/>
    </source>
</evidence>
<dbReference type="SUPFAM" id="SSF53639">
    <property type="entry name" value="AraD/HMP-PK domain-like"/>
    <property type="match status" value="1"/>
</dbReference>
<dbReference type="AlphaFoldDB" id="A0A9W6M789"/>
<dbReference type="RefSeq" id="WP_204938449.1">
    <property type="nucleotide sequence ID" value="NZ_BAAAUM010000001.1"/>
</dbReference>
<organism evidence="4 5">
    <name type="scientific">Microbacterium keratanolyticum</name>
    <dbReference type="NCBI Taxonomy" id="67574"/>
    <lineage>
        <taxon>Bacteria</taxon>
        <taxon>Bacillati</taxon>
        <taxon>Actinomycetota</taxon>
        <taxon>Actinomycetes</taxon>
        <taxon>Micrococcales</taxon>
        <taxon>Microbacteriaceae</taxon>
        <taxon>Microbacterium</taxon>
    </lineage>
</organism>
<evidence type="ECO:0000313" key="4">
    <source>
        <dbReference type="EMBL" id="GLK00755.1"/>
    </source>
</evidence>
<dbReference type="GO" id="GO:0016832">
    <property type="term" value="F:aldehyde-lyase activity"/>
    <property type="evidence" value="ECO:0007669"/>
    <property type="project" value="TreeGrafter"/>
</dbReference>
<dbReference type="InterPro" id="IPR001303">
    <property type="entry name" value="Aldolase_II/adducin_N"/>
</dbReference>
<dbReference type="GO" id="GO:0005829">
    <property type="term" value="C:cytosol"/>
    <property type="evidence" value="ECO:0007669"/>
    <property type="project" value="TreeGrafter"/>
</dbReference>
<evidence type="ECO:0000256" key="1">
    <source>
        <dbReference type="ARBA" id="ARBA00022723"/>
    </source>
</evidence>
<dbReference type="GO" id="GO:0046872">
    <property type="term" value="F:metal ion binding"/>
    <property type="evidence" value="ECO:0007669"/>
    <property type="project" value="UniProtKB-KW"/>
</dbReference>
<keyword evidence="1" id="KW-0479">Metal-binding</keyword>
<dbReference type="PANTHER" id="PTHR22789">
    <property type="entry name" value="FUCULOSE PHOSPHATE ALDOLASE"/>
    <property type="match status" value="1"/>
</dbReference>
<name>A0A9W6M789_9MICO</name>
<dbReference type="InterPro" id="IPR036409">
    <property type="entry name" value="Aldolase_II/adducin_N_sf"/>
</dbReference>
<dbReference type="Gene3D" id="3.40.225.10">
    <property type="entry name" value="Class II aldolase/adducin N-terminal domain"/>
    <property type="match status" value="1"/>
</dbReference>
<gene>
    <name evidence="4" type="ORF">GCM10017596_04700</name>
</gene>
<dbReference type="EMBL" id="BSET01000001">
    <property type="protein sequence ID" value="GLK00755.1"/>
    <property type="molecule type" value="Genomic_DNA"/>
</dbReference>
<reference evidence="4" key="2">
    <citation type="submission" date="2023-01" db="EMBL/GenBank/DDBJ databases">
        <authorList>
            <person name="Sun Q."/>
            <person name="Evtushenko L."/>
        </authorList>
    </citation>
    <scope>NUCLEOTIDE SEQUENCE</scope>
    <source>
        <strain evidence="4">VKM Ac-1958</strain>
    </source>
</reference>
<keyword evidence="2" id="KW-0456">Lyase</keyword>
<dbReference type="Proteomes" id="UP001142325">
    <property type="component" value="Unassembled WGS sequence"/>
</dbReference>
<evidence type="ECO:0000256" key="2">
    <source>
        <dbReference type="ARBA" id="ARBA00023239"/>
    </source>
</evidence>